<dbReference type="PIRSF" id="PIRSF000729">
    <property type="entry name" value="GK"/>
    <property type="match status" value="1"/>
</dbReference>
<dbReference type="InterPro" id="IPR019797">
    <property type="entry name" value="Glutamate_5-kinase_CS"/>
</dbReference>
<dbReference type="Pfam" id="PF00696">
    <property type="entry name" value="AA_kinase"/>
    <property type="match status" value="1"/>
</dbReference>
<dbReference type="GO" id="GO:0004349">
    <property type="term" value="F:glutamate 5-kinase activity"/>
    <property type="evidence" value="ECO:0007669"/>
    <property type="project" value="UniProtKB-UniRule"/>
</dbReference>
<name>A0A6G9YZL7_9NOCA</name>
<keyword evidence="7 8" id="KW-0067">ATP-binding</keyword>
<dbReference type="InterPro" id="IPR036974">
    <property type="entry name" value="PUA_sf"/>
</dbReference>
<keyword evidence="6 8" id="KW-0418">Kinase</keyword>
<dbReference type="GO" id="GO:0003723">
    <property type="term" value="F:RNA binding"/>
    <property type="evidence" value="ECO:0007669"/>
    <property type="project" value="InterPro"/>
</dbReference>
<dbReference type="Gene3D" id="3.40.1160.10">
    <property type="entry name" value="Acetylglutamate kinase-like"/>
    <property type="match status" value="2"/>
</dbReference>
<dbReference type="PRINTS" id="PR00474">
    <property type="entry name" value="GLU5KINASE"/>
</dbReference>
<feature type="binding site" evidence="8">
    <location>
        <position position="153"/>
    </location>
    <ligand>
        <name>substrate</name>
    </ligand>
</feature>
<evidence type="ECO:0000256" key="2">
    <source>
        <dbReference type="ARBA" id="ARBA00022605"/>
    </source>
</evidence>
<evidence type="ECO:0000313" key="11">
    <source>
        <dbReference type="Proteomes" id="UP000500953"/>
    </source>
</evidence>
<dbReference type="GO" id="GO:0055129">
    <property type="term" value="P:L-proline biosynthetic process"/>
    <property type="evidence" value="ECO:0007669"/>
    <property type="project" value="UniProtKB-UniRule"/>
</dbReference>
<evidence type="ECO:0000256" key="6">
    <source>
        <dbReference type="ARBA" id="ARBA00022777"/>
    </source>
</evidence>
<evidence type="ECO:0000256" key="3">
    <source>
        <dbReference type="ARBA" id="ARBA00022650"/>
    </source>
</evidence>
<dbReference type="PANTHER" id="PTHR43654">
    <property type="entry name" value="GLUTAMATE 5-KINASE"/>
    <property type="match status" value="1"/>
</dbReference>
<evidence type="ECO:0000256" key="5">
    <source>
        <dbReference type="ARBA" id="ARBA00022741"/>
    </source>
</evidence>
<dbReference type="CDD" id="cd21157">
    <property type="entry name" value="PUA_G5K"/>
    <property type="match status" value="1"/>
</dbReference>
<dbReference type="SUPFAM" id="SSF53633">
    <property type="entry name" value="Carbamate kinase-like"/>
    <property type="match status" value="1"/>
</dbReference>
<proteinExistence type="inferred from homology"/>
<dbReference type="Pfam" id="PF01472">
    <property type="entry name" value="PUA"/>
    <property type="match status" value="1"/>
</dbReference>
<evidence type="ECO:0000256" key="8">
    <source>
        <dbReference type="HAMAP-Rule" id="MF_00456"/>
    </source>
</evidence>
<keyword evidence="3 8" id="KW-0641">Proline biosynthesis</keyword>
<comment type="subcellular location">
    <subcellularLocation>
        <location evidence="8">Cytoplasm</location>
    </subcellularLocation>
</comment>
<evidence type="ECO:0000259" key="9">
    <source>
        <dbReference type="SMART" id="SM00359"/>
    </source>
</evidence>
<dbReference type="EMBL" id="CP046173">
    <property type="protein sequence ID" value="QIS18620.1"/>
    <property type="molecule type" value="Genomic_DNA"/>
</dbReference>
<dbReference type="FunFam" id="3.40.1160.10:FF:000018">
    <property type="entry name" value="Glutamate 5-kinase"/>
    <property type="match status" value="1"/>
</dbReference>
<dbReference type="GO" id="GO:0005524">
    <property type="term" value="F:ATP binding"/>
    <property type="evidence" value="ECO:0007669"/>
    <property type="project" value="UniProtKB-KW"/>
</dbReference>
<evidence type="ECO:0000256" key="4">
    <source>
        <dbReference type="ARBA" id="ARBA00022679"/>
    </source>
</evidence>
<feature type="binding site" evidence="8">
    <location>
        <position position="66"/>
    </location>
    <ligand>
        <name>substrate</name>
    </ligand>
</feature>
<comment type="function">
    <text evidence="8">Catalyzes the transfer of a phosphate group to glutamate to form L-glutamate 5-phosphate.</text>
</comment>
<protein>
    <recommendedName>
        <fullName evidence="8">Glutamate 5-kinase</fullName>
        <ecNumber evidence="8">2.7.2.11</ecNumber>
    </recommendedName>
    <alternativeName>
        <fullName evidence="8">Gamma-glutamyl kinase</fullName>
        <shortName evidence="8">GK</shortName>
    </alternativeName>
</protein>
<keyword evidence="5 8" id="KW-0547">Nucleotide-binding</keyword>
<feature type="binding site" evidence="8">
    <location>
        <position position="26"/>
    </location>
    <ligand>
        <name>ATP</name>
        <dbReference type="ChEBI" id="CHEBI:30616"/>
    </ligand>
</feature>
<dbReference type="InterPro" id="IPR001048">
    <property type="entry name" value="Asp/Glu/Uridylate_kinase"/>
</dbReference>
<dbReference type="InterPro" id="IPR002478">
    <property type="entry name" value="PUA"/>
</dbReference>
<dbReference type="PROSITE" id="PS00902">
    <property type="entry name" value="GLUTAMATE_5_KINASE"/>
    <property type="match status" value="1"/>
</dbReference>
<keyword evidence="1 8" id="KW-0963">Cytoplasm</keyword>
<dbReference type="InterPro" id="IPR011529">
    <property type="entry name" value="Glu_5kinase"/>
</dbReference>
<feature type="binding site" evidence="8">
    <location>
        <begin position="185"/>
        <end position="186"/>
    </location>
    <ligand>
        <name>ATP</name>
        <dbReference type="ChEBI" id="CHEBI:30616"/>
    </ligand>
</feature>
<dbReference type="EC" id="2.7.2.11" evidence="8"/>
<gene>
    <name evidence="8" type="primary">proB</name>
    <name evidence="10" type="ORF">F6W96_10255</name>
</gene>
<reference evidence="10 11" key="1">
    <citation type="journal article" date="2019" name="ACS Chem. Biol.">
        <title>Identification and Mobilization of a Cryptic Antibiotic Biosynthesis Gene Locus from a Human-Pathogenic Nocardia Isolate.</title>
        <authorList>
            <person name="Herisse M."/>
            <person name="Ishida K."/>
            <person name="Porter J.L."/>
            <person name="Howden B."/>
            <person name="Hertweck C."/>
            <person name="Stinear T.P."/>
            <person name="Pidot S.J."/>
        </authorList>
    </citation>
    <scope>NUCLEOTIDE SEQUENCE [LARGE SCALE GENOMIC DNA]</scope>
    <source>
        <strain evidence="10 11">AUSMDU00012715</strain>
    </source>
</reference>
<comment type="similarity">
    <text evidence="8">Belongs to the glutamate 5-kinase family.</text>
</comment>
<dbReference type="InterPro" id="IPR036393">
    <property type="entry name" value="AceGlu_kinase-like_sf"/>
</dbReference>
<dbReference type="NCBIfam" id="TIGR01027">
    <property type="entry name" value="proB"/>
    <property type="match status" value="1"/>
</dbReference>
<dbReference type="GO" id="GO:0005829">
    <property type="term" value="C:cytosol"/>
    <property type="evidence" value="ECO:0007669"/>
    <property type="project" value="TreeGrafter"/>
</dbReference>
<dbReference type="SMART" id="SM00359">
    <property type="entry name" value="PUA"/>
    <property type="match status" value="1"/>
</dbReference>
<dbReference type="SUPFAM" id="SSF88697">
    <property type="entry name" value="PUA domain-like"/>
    <property type="match status" value="1"/>
</dbReference>
<dbReference type="InterPro" id="IPR041739">
    <property type="entry name" value="G5K_ProB"/>
</dbReference>
<dbReference type="AlphaFoldDB" id="A0A6G9YZL7"/>
<evidence type="ECO:0000313" key="10">
    <source>
        <dbReference type="EMBL" id="QIS18620.1"/>
    </source>
</evidence>
<dbReference type="InterPro" id="IPR015947">
    <property type="entry name" value="PUA-like_sf"/>
</dbReference>
<organism evidence="10 11">
    <name type="scientific">Nocardia terpenica</name>
    <dbReference type="NCBI Taxonomy" id="455432"/>
    <lineage>
        <taxon>Bacteria</taxon>
        <taxon>Bacillati</taxon>
        <taxon>Actinomycetota</taxon>
        <taxon>Actinomycetes</taxon>
        <taxon>Mycobacteriales</taxon>
        <taxon>Nocardiaceae</taxon>
        <taxon>Nocardia</taxon>
    </lineage>
</organism>
<dbReference type="Gene3D" id="2.30.130.10">
    <property type="entry name" value="PUA domain"/>
    <property type="match status" value="1"/>
</dbReference>
<feature type="binding site" evidence="8">
    <location>
        <position position="165"/>
    </location>
    <ligand>
        <name>substrate</name>
    </ligand>
</feature>
<sequence length="375" mass="38756">MTRVDAGRQLSEARAAIASARSVVVKIGSSALTSLEGGLDTGRLDRLADAVEARMRAGSDVVVVSSGAIAAGIAPLRLSSRPRDLATKQAAASVGQLALAHAWGTSFARYDRVVGQVLLSAGDFSRREQHRNAQRTLDRLRALHAVAVVNENDTIATEEIRFGDNDRLAALVAHLVGADALVLLSDVDGLYDGDPRKGSATFIPEVRGSADLDGVIAGSGGALGTGGMASKLSAARLAADAGVPVLLAAASDAAAALSGAAVGTAFAARPVRLSARRFWVRHAADSRGAVLLDDGAVQAVADRRRSLLAAGITGVRGRFFGGDVVDLIAHDGRIVARGVVEYDSTELESMLGRSTSELPEGMHRPVIHADDLVKV</sequence>
<comment type="pathway">
    <text evidence="8">Amino-acid biosynthesis; L-proline biosynthesis; L-glutamate 5-semialdehyde from L-glutamate: step 1/2.</text>
</comment>
<evidence type="ECO:0000256" key="7">
    <source>
        <dbReference type="ARBA" id="ARBA00022840"/>
    </source>
</evidence>
<accession>A0A6G9YZL7</accession>
<evidence type="ECO:0000256" key="1">
    <source>
        <dbReference type="ARBA" id="ARBA00022490"/>
    </source>
</evidence>
<dbReference type="Proteomes" id="UP000500953">
    <property type="component" value="Chromosome"/>
</dbReference>
<feature type="binding site" evidence="8">
    <location>
        <begin position="225"/>
        <end position="231"/>
    </location>
    <ligand>
        <name>ATP</name>
        <dbReference type="ChEBI" id="CHEBI:30616"/>
    </ligand>
</feature>
<feature type="domain" description="PUA" evidence="9">
    <location>
        <begin position="288"/>
        <end position="367"/>
    </location>
</feature>
<dbReference type="InterPro" id="IPR001057">
    <property type="entry name" value="Glu/AcGlu_kinase"/>
</dbReference>
<dbReference type="RefSeq" id="WP_167485944.1">
    <property type="nucleotide sequence ID" value="NZ_CP046173.1"/>
</dbReference>
<keyword evidence="2 8" id="KW-0028">Amino-acid biosynthesis</keyword>
<dbReference type="PANTHER" id="PTHR43654:SF1">
    <property type="entry name" value="ISOPENTENYL PHOSPHATE KINASE"/>
    <property type="match status" value="1"/>
</dbReference>
<keyword evidence="4 8" id="KW-0808">Transferase</keyword>
<dbReference type="UniPathway" id="UPA00098">
    <property type="reaction ID" value="UER00359"/>
</dbReference>
<dbReference type="HAMAP" id="MF_00456">
    <property type="entry name" value="ProB"/>
    <property type="match status" value="1"/>
</dbReference>
<dbReference type="InterPro" id="IPR005715">
    <property type="entry name" value="Glu_5kinase/COase_Synthase"/>
</dbReference>
<dbReference type="PROSITE" id="PS50890">
    <property type="entry name" value="PUA"/>
    <property type="match status" value="1"/>
</dbReference>
<dbReference type="CDD" id="cd04242">
    <property type="entry name" value="AAK_G5K_ProB"/>
    <property type="match status" value="1"/>
</dbReference>
<comment type="catalytic activity">
    <reaction evidence="8">
        <text>L-glutamate + ATP = L-glutamyl 5-phosphate + ADP</text>
        <dbReference type="Rhea" id="RHEA:14877"/>
        <dbReference type="ChEBI" id="CHEBI:29985"/>
        <dbReference type="ChEBI" id="CHEBI:30616"/>
        <dbReference type="ChEBI" id="CHEBI:58274"/>
        <dbReference type="ChEBI" id="CHEBI:456216"/>
        <dbReference type="EC" id="2.7.2.11"/>
    </reaction>
</comment>